<proteinExistence type="predicted"/>
<reference evidence="1" key="1">
    <citation type="submission" date="2023-06" db="EMBL/GenBank/DDBJ databases">
        <title>Genome-scale phylogeny and comparative genomics of the fungal order Sordariales.</title>
        <authorList>
            <consortium name="Lawrence Berkeley National Laboratory"/>
            <person name="Hensen N."/>
            <person name="Bonometti L."/>
            <person name="Westerberg I."/>
            <person name="Brannstrom I.O."/>
            <person name="Guillou S."/>
            <person name="Cros-Aarteil S."/>
            <person name="Calhoun S."/>
            <person name="Haridas S."/>
            <person name="Kuo A."/>
            <person name="Mondo S."/>
            <person name="Pangilinan J."/>
            <person name="Riley R."/>
            <person name="Labutti K."/>
            <person name="Andreopoulos B."/>
            <person name="Lipzen A."/>
            <person name="Chen C."/>
            <person name="Yanf M."/>
            <person name="Daum C."/>
            <person name="Ng V."/>
            <person name="Clum A."/>
            <person name="Steindorff A."/>
            <person name="Ohm R."/>
            <person name="Martin F."/>
            <person name="Silar P."/>
            <person name="Natvig D."/>
            <person name="Lalanne C."/>
            <person name="Gautier V."/>
            <person name="Ament-Velasquez S.L."/>
            <person name="Kruys A."/>
            <person name="Hutchinson M.I."/>
            <person name="Powell A.J."/>
            <person name="Barry K."/>
            <person name="Miller A.N."/>
            <person name="Grigoriev I.V."/>
            <person name="Debuchy R."/>
            <person name="Gladieux P."/>
            <person name="Thoren M.H."/>
            <person name="Johannesson H."/>
        </authorList>
    </citation>
    <scope>NUCLEOTIDE SEQUENCE</scope>
    <source>
        <strain evidence="1">CBS 540.89</strain>
    </source>
</reference>
<dbReference type="EMBL" id="JAUKTV010000004">
    <property type="protein sequence ID" value="KAK0739477.1"/>
    <property type="molecule type" value="Genomic_DNA"/>
</dbReference>
<protein>
    <submittedName>
        <fullName evidence="1">Uncharacterized protein</fullName>
    </submittedName>
</protein>
<organism evidence="1 2">
    <name type="scientific">Apiosordaria backusii</name>
    <dbReference type="NCBI Taxonomy" id="314023"/>
    <lineage>
        <taxon>Eukaryota</taxon>
        <taxon>Fungi</taxon>
        <taxon>Dikarya</taxon>
        <taxon>Ascomycota</taxon>
        <taxon>Pezizomycotina</taxon>
        <taxon>Sordariomycetes</taxon>
        <taxon>Sordariomycetidae</taxon>
        <taxon>Sordariales</taxon>
        <taxon>Lasiosphaeriaceae</taxon>
        <taxon>Apiosordaria</taxon>
    </lineage>
</organism>
<sequence length="215" mass="23778">MPKHSYTIDCYEQPGLNIPPSEQHALQQELIAFASAHLNPLRIYNIFDTSDPTALNDKIIVTIRLGPPSPSPPSQKGDLVALLTASLLPISFLPTPLLDAGLTLIHPLHRKSPQSIKRLLFGTLFLCVFPRYPSGVWLASIAEVITSLVQISRYTLHCYPSPSWPSGTLPEAEFDEEKFVFRGSNDTPEGRVFMKDVDDSRQAVLASRCEGITVL</sequence>
<dbReference type="AlphaFoldDB" id="A0AA40EHS3"/>
<gene>
    <name evidence="1" type="ORF">B0T21DRAFT_346784</name>
</gene>
<name>A0AA40EHS3_9PEZI</name>
<evidence type="ECO:0000313" key="1">
    <source>
        <dbReference type="EMBL" id="KAK0739477.1"/>
    </source>
</evidence>
<comment type="caution">
    <text evidence="1">The sequence shown here is derived from an EMBL/GenBank/DDBJ whole genome shotgun (WGS) entry which is preliminary data.</text>
</comment>
<accession>A0AA40EHS3</accession>
<keyword evidence="2" id="KW-1185">Reference proteome</keyword>
<dbReference type="Proteomes" id="UP001172159">
    <property type="component" value="Unassembled WGS sequence"/>
</dbReference>
<evidence type="ECO:0000313" key="2">
    <source>
        <dbReference type="Proteomes" id="UP001172159"/>
    </source>
</evidence>